<feature type="domain" description="C2H2-type" evidence="9">
    <location>
        <begin position="225"/>
        <end position="252"/>
    </location>
</feature>
<accession>A0A182TU54</accession>
<keyword evidence="3" id="KW-0677">Repeat</keyword>
<name>A0A182TU54_9DIPT</name>
<dbReference type="Pfam" id="PF00096">
    <property type="entry name" value="zf-C2H2"/>
    <property type="match status" value="4"/>
</dbReference>
<dbReference type="GO" id="GO:0000981">
    <property type="term" value="F:DNA-binding transcription factor activity, RNA polymerase II-specific"/>
    <property type="evidence" value="ECO:0007669"/>
    <property type="project" value="TreeGrafter"/>
</dbReference>
<feature type="domain" description="C2H2-type" evidence="9">
    <location>
        <begin position="142"/>
        <end position="169"/>
    </location>
</feature>
<feature type="domain" description="C2H2-type" evidence="9">
    <location>
        <begin position="281"/>
        <end position="308"/>
    </location>
</feature>
<feature type="domain" description="C2H2-type" evidence="9">
    <location>
        <begin position="253"/>
        <end position="280"/>
    </location>
</feature>
<reference evidence="11" key="1">
    <citation type="submission" date="2014-01" db="EMBL/GenBank/DDBJ databases">
        <title>The Genome Sequence of Anopheles melas CM1001059_A (V2).</title>
        <authorList>
            <consortium name="The Broad Institute Genomics Platform"/>
            <person name="Neafsey D.E."/>
            <person name="Besansky N."/>
            <person name="Howell P."/>
            <person name="Walton C."/>
            <person name="Young S.K."/>
            <person name="Zeng Q."/>
            <person name="Gargeya S."/>
            <person name="Fitzgerald M."/>
            <person name="Haas B."/>
            <person name="Abouelleil A."/>
            <person name="Allen A.W."/>
            <person name="Alvarado L."/>
            <person name="Arachchi H.M."/>
            <person name="Berlin A.M."/>
            <person name="Chapman S.B."/>
            <person name="Gainer-Dewar J."/>
            <person name="Goldberg J."/>
            <person name="Griggs A."/>
            <person name="Gujja S."/>
            <person name="Hansen M."/>
            <person name="Howarth C."/>
            <person name="Imamovic A."/>
            <person name="Ireland A."/>
            <person name="Larimer J."/>
            <person name="McCowan C."/>
            <person name="Murphy C."/>
            <person name="Pearson M."/>
            <person name="Poon T.W."/>
            <person name="Priest M."/>
            <person name="Roberts A."/>
            <person name="Saif S."/>
            <person name="Shea T."/>
            <person name="Sisk P."/>
            <person name="Sykes S."/>
            <person name="Wortman J."/>
            <person name="Nusbaum C."/>
            <person name="Birren B."/>
        </authorList>
    </citation>
    <scope>NUCLEOTIDE SEQUENCE [LARGE SCALE GENOMIC DNA]</scope>
    <source>
        <strain evidence="11">CM1001059</strain>
    </source>
</reference>
<feature type="domain" description="C2H2-type" evidence="9">
    <location>
        <begin position="86"/>
        <end position="113"/>
    </location>
</feature>
<dbReference type="EnsemblMetazoa" id="AMEC008357-RA">
    <property type="protein sequence ID" value="AMEC008357-PA"/>
    <property type="gene ID" value="AMEC008357"/>
</dbReference>
<evidence type="ECO:0000256" key="4">
    <source>
        <dbReference type="ARBA" id="ARBA00022771"/>
    </source>
</evidence>
<dbReference type="GO" id="GO:0008270">
    <property type="term" value="F:zinc ion binding"/>
    <property type="evidence" value="ECO:0007669"/>
    <property type="project" value="UniProtKB-KW"/>
</dbReference>
<dbReference type="PROSITE" id="PS00028">
    <property type="entry name" value="ZINC_FINGER_C2H2_1"/>
    <property type="match status" value="7"/>
</dbReference>
<evidence type="ECO:0000256" key="2">
    <source>
        <dbReference type="ARBA" id="ARBA00022723"/>
    </source>
</evidence>
<evidence type="ECO:0000256" key="7">
    <source>
        <dbReference type="PROSITE-ProRule" id="PRU00042"/>
    </source>
</evidence>
<dbReference type="FunFam" id="3.30.160.60:FF:000303">
    <property type="entry name" value="Zinc finger protein 41"/>
    <property type="match status" value="1"/>
</dbReference>
<dbReference type="AlphaFoldDB" id="A0A182TU54"/>
<evidence type="ECO:0000256" key="5">
    <source>
        <dbReference type="ARBA" id="ARBA00022833"/>
    </source>
</evidence>
<dbReference type="STRING" id="34690.A0A182TU54"/>
<keyword evidence="2" id="KW-0479">Metal-binding</keyword>
<protein>
    <recommendedName>
        <fullName evidence="9">C2H2-type domain-containing protein</fullName>
    </recommendedName>
</protein>
<evidence type="ECO:0000256" key="8">
    <source>
        <dbReference type="SAM" id="MobiDB-lite"/>
    </source>
</evidence>
<dbReference type="PROSITE" id="PS50157">
    <property type="entry name" value="ZINC_FINGER_C2H2_2"/>
    <property type="match status" value="8"/>
</dbReference>
<feature type="region of interest" description="Disordered" evidence="8">
    <location>
        <begin position="55"/>
        <end position="76"/>
    </location>
</feature>
<evidence type="ECO:0000259" key="9">
    <source>
        <dbReference type="PROSITE" id="PS50157"/>
    </source>
</evidence>
<dbReference type="Proteomes" id="UP000075902">
    <property type="component" value="Unassembled WGS sequence"/>
</dbReference>
<feature type="domain" description="C2H2-type" evidence="9">
    <location>
        <begin position="114"/>
        <end position="141"/>
    </location>
</feature>
<evidence type="ECO:0000256" key="1">
    <source>
        <dbReference type="ARBA" id="ARBA00004123"/>
    </source>
</evidence>
<dbReference type="Gene3D" id="3.30.160.60">
    <property type="entry name" value="Classic Zinc Finger"/>
    <property type="match status" value="7"/>
</dbReference>
<comment type="subcellular location">
    <subcellularLocation>
        <location evidence="1">Nucleus</location>
    </subcellularLocation>
</comment>
<evidence type="ECO:0000313" key="11">
    <source>
        <dbReference type="Proteomes" id="UP000075902"/>
    </source>
</evidence>
<feature type="domain" description="C2H2-type" evidence="9">
    <location>
        <begin position="309"/>
        <end position="336"/>
    </location>
</feature>
<dbReference type="InterPro" id="IPR036236">
    <property type="entry name" value="Znf_C2H2_sf"/>
</dbReference>
<dbReference type="FunFam" id="3.30.160.60:FF:001498">
    <property type="entry name" value="Zinc finger protein 404"/>
    <property type="match status" value="1"/>
</dbReference>
<proteinExistence type="predicted"/>
<dbReference type="SMART" id="SM00355">
    <property type="entry name" value="ZnF_C2H2"/>
    <property type="match status" value="8"/>
</dbReference>
<dbReference type="PANTHER" id="PTHR24394">
    <property type="entry name" value="ZINC FINGER PROTEIN"/>
    <property type="match status" value="1"/>
</dbReference>
<organism evidence="10 11">
    <name type="scientific">Anopheles melas</name>
    <dbReference type="NCBI Taxonomy" id="34690"/>
    <lineage>
        <taxon>Eukaryota</taxon>
        <taxon>Metazoa</taxon>
        <taxon>Ecdysozoa</taxon>
        <taxon>Arthropoda</taxon>
        <taxon>Hexapoda</taxon>
        <taxon>Insecta</taxon>
        <taxon>Pterygota</taxon>
        <taxon>Neoptera</taxon>
        <taxon>Endopterygota</taxon>
        <taxon>Diptera</taxon>
        <taxon>Nematocera</taxon>
        <taxon>Culicoidea</taxon>
        <taxon>Culicidae</taxon>
        <taxon>Anophelinae</taxon>
        <taxon>Anopheles</taxon>
    </lineage>
</organism>
<evidence type="ECO:0000256" key="3">
    <source>
        <dbReference type="ARBA" id="ARBA00022737"/>
    </source>
</evidence>
<evidence type="ECO:0000313" key="10">
    <source>
        <dbReference type="EnsemblMetazoa" id="AMEC008357-PA"/>
    </source>
</evidence>
<dbReference type="FunFam" id="3.30.160.60:FF:000016">
    <property type="entry name" value="zinc finger protein 37 homolog"/>
    <property type="match status" value="1"/>
</dbReference>
<keyword evidence="4 7" id="KW-0863">Zinc-finger</keyword>
<reference evidence="10" key="2">
    <citation type="submission" date="2020-05" db="UniProtKB">
        <authorList>
            <consortium name="EnsemblMetazoa"/>
        </authorList>
    </citation>
    <scope>IDENTIFICATION</scope>
    <source>
        <strain evidence="10">CM1001059</strain>
    </source>
</reference>
<dbReference type="GO" id="GO:1990837">
    <property type="term" value="F:sequence-specific double-stranded DNA binding"/>
    <property type="evidence" value="ECO:0007669"/>
    <property type="project" value="UniProtKB-ARBA"/>
</dbReference>
<evidence type="ECO:0000256" key="6">
    <source>
        <dbReference type="ARBA" id="ARBA00023242"/>
    </source>
</evidence>
<keyword evidence="11" id="KW-1185">Reference proteome</keyword>
<dbReference type="VEuPathDB" id="VectorBase:AMEC008357"/>
<keyword evidence="5" id="KW-0862">Zinc</keyword>
<dbReference type="InterPro" id="IPR013087">
    <property type="entry name" value="Znf_C2H2_type"/>
</dbReference>
<dbReference type="PANTHER" id="PTHR24394:SF29">
    <property type="entry name" value="MYONEURIN"/>
    <property type="match status" value="1"/>
</dbReference>
<keyword evidence="6" id="KW-0539">Nucleus</keyword>
<feature type="domain" description="C2H2-type" evidence="9">
    <location>
        <begin position="194"/>
        <end position="223"/>
    </location>
</feature>
<dbReference type="Pfam" id="PF13912">
    <property type="entry name" value="zf-C2H2_6"/>
    <property type="match status" value="2"/>
</dbReference>
<dbReference type="SUPFAM" id="SSF57667">
    <property type="entry name" value="beta-beta-alpha zinc fingers"/>
    <property type="match status" value="5"/>
</dbReference>
<sequence>MLDFSTFEYDSMNLATSSRFTTVESFFAPDRARIRQLYSAGVGRGGFPSRGFGRSCPSSAKMEGKEGNQSLGMETETPGRSIEKRFQCDICNRFYATPITLKVHRSQHTADKKELCDFCGASFKTRGQLKIHRRVHTGEKPYKCDKCGKTFAYRESLITHSTTHTNDKPFVCVVCSAKFSCIGNLLKHRKVRPDKCGAESCGKRFPSVTSLSDHERANCGTEPIYQCARCEKHYASYSSLKMHQTVHDNVLPYECGCCGKAFRTKGQLKVHERAHTGERPFECEICSRSFPYRESLMTHRTIHTGVTRHECTECLRKFSCYGNLKKHRQIHHGVRDTVQKRTNLV</sequence>
<dbReference type="GO" id="GO:0005634">
    <property type="term" value="C:nucleus"/>
    <property type="evidence" value="ECO:0007669"/>
    <property type="project" value="UniProtKB-SubCell"/>
</dbReference>